<dbReference type="PANTHER" id="PTHR38121:SF5">
    <property type="entry name" value="GH16 DOMAIN-CONTAINING PROTEIN"/>
    <property type="match status" value="1"/>
</dbReference>
<evidence type="ECO:0000256" key="2">
    <source>
        <dbReference type="ARBA" id="ARBA00023295"/>
    </source>
</evidence>
<feature type="signal peptide" evidence="5">
    <location>
        <begin position="1"/>
        <end position="18"/>
    </location>
</feature>
<feature type="chain" id="PRO_5004031622" evidence="5">
    <location>
        <begin position="19"/>
        <end position="380"/>
    </location>
</feature>
<name>M3C4X1_SPHMS</name>
<evidence type="ECO:0000256" key="5">
    <source>
        <dbReference type="SAM" id="SignalP"/>
    </source>
</evidence>
<dbReference type="GO" id="GO:0004553">
    <property type="term" value="F:hydrolase activity, hydrolyzing O-glycosyl compounds"/>
    <property type="evidence" value="ECO:0007669"/>
    <property type="project" value="InterPro"/>
</dbReference>
<gene>
    <name evidence="7" type="ORF">SEPMUDRAFT_147249</name>
</gene>
<feature type="active site" description="Proton donor" evidence="3">
    <location>
        <position position="176"/>
    </location>
</feature>
<protein>
    <submittedName>
        <fullName evidence="7">Glycoside hydrolase family 16 protein</fullName>
    </submittedName>
</protein>
<keyword evidence="2" id="KW-0326">Glycosidase</keyword>
<dbReference type="STRING" id="692275.M3C4X1"/>
<proteinExistence type="predicted"/>
<keyword evidence="5" id="KW-0732">Signal</keyword>
<evidence type="ECO:0000256" key="3">
    <source>
        <dbReference type="PIRSR" id="PIRSR608264-1"/>
    </source>
</evidence>
<dbReference type="PANTHER" id="PTHR38121">
    <property type="entry name" value="GH16 DOMAIN-CONTAINING PROTEIN"/>
    <property type="match status" value="1"/>
</dbReference>
<keyword evidence="1 7" id="KW-0378">Hydrolase</keyword>
<dbReference type="Proteomes" id="UP000016931">
    <property type="component" value="Unassembled WGS sequence"/>
</dbReference>
<dbReference type="GO" id="GO:0005975">
    <property type="term" value="P:carbohydrate metabolic process"/>
    <property type="evidence" value="ECO:0007669"/>
    <property type="project" value="InterPro"/>
</dbReference>
<dbReference type="InterPro" id="IPR008264">
    <property type="entry name" value="Beta_glucanase"/>
</dbReference>
<dbReference type="OMA" id="FFYHNNS"/>
<dbReference type="eggNOG" id="ENOG502QWBR">
    <property type="taxonomic scope" value="Eukaryota"/>
</dbReference>
<dbReference type="InterPro" id="IPR013320">
    <property type="entry name" value="ConA-like_dom_sf"/>
</dbReference>
<accession>M3C4X1</accession>
<keyword evidence="8" id="KW-1185">Reference proteome</keyword>
<dbReference type="SUPFAM" id="SSF49899">
    <property type="entry name" value="Concanavalin A-like lectins/glucanases"/>
    <property type="match status" value="2"/>
</dbReference>
<dbReference type="InterPro" id="IPR000757">
    <property type="entry name" value="Beta-glucanase-like"/>
</dbReference>
<dbReference type="AlphaFoldDB" id="M3C4X1"/>
<feature type="region of interest" description="Disordered" evidence="4">
    <location>
        <begin position="313"/>
        <end position="332"/>
    </location>
</feature>
<dbReference type="Pfam" id="PF00722">
    <property type="entry name" value="Glyco_hydro_16"/>
    <property type="match status" value="1"/>
</dbReference>
<dbReference type="PROSITE" id="PS51762">
    <property type="entry name" value="GH16_2"/>
    <property type="match status" value="1"/>
</dbReference>
<dbReference type="Gene3D" id="2.60.120.200">
    <property type="match status" value="1"/>
</dbReference>
<evidence type="ECO:0000256" key="4">
    <source>
        <dbReference type="SAM" id="MobiDB-lite"/>
    </source>
</evidence>
<reference evidence="7 8" key="1">
    <citation type="journal article" date="2012" name="PLoS Pathog.">
        <title>Diverse lifestyles and strategies of plant pathogenesis encoded in the genomes of eighteen Dothideomycetes fungi.</title>
        <authorList>
            <person name="Ohm R.A."/>
            <person name="Feau N."/>
            <person name="Henrissat B."/>
            <person name="Schoch C.L."/>
            <person name="Horwitz B.A."/>
            <person name="Barry K.W."/>
            <person name="Condon B.J."/>
            <person name="Copeland A.C."/>
            <person name="Dhillon B."/>
            <person name="Glaser F."/>
            <person name="Hesse C.N."/>
            <person name="Kosti I."/>
            <person name="LaButti K."/>
            <person name="Lindquist E.A."/>
            <person name="Lucas S."/>
            <person name="Salamov A.A."/>
            <person name="Bradshaw R.E."/>
            <person name="Ciuffetti L."/>
            <person name="Hamelin R.C."/>
            <person name="Kema G.H.J."/>
            <person name="Lawrence C."/>
            <person name="Scott J.A."/>
            <person name="Spatafora J.W."/>
            <person name="Turgeon B.G."/>
            <person name="de Wit P.J.G.M."/>
            <person name="Zhong S."/>
            <person name="Goodwin S.B."/>
            <person name="Grigoriev I.V."/>
        </authorList>
    </citation>
    <scope>NUCLEOTIDE SEQUENCE [LARGE SCALE GENOMIC DNA]</scope>
    <source>
        <strain evidence="7 8">SO2202</strain>
    </source>
</reference>
<evidence type="ECO:0000259" key="6">
    <source>
        <dbReference type="PROSITE" id="PS51762"/>
    </source>
</evidence>
<sequence length="380" mass="41137">MFLIALPMLLLSARSAHANCECGYAIDDSTVFTEAVETDFLHLEDLAPDANHTWIPQAYNVTRTAARGPYGKSSQVENVVPNPVHGGQFDWLGPGIRAEDPGLQLWVRSALLPSSSSSSPISSPEDGEMVPMAEIVSSRDDVLYGSFRIGMKTTSVPGTCAAFFFYFNDSNEIDMEFLSKQNVNKTINLVIQSPESASRGYASGSDFDTRTLAFGSQEGYNEYRFDWRPGRVDFYANSVLLSSISDNVPQSAGKIHVSHWSNGNDGWSAGPPKEDAVMTVSYVKAYFNSSDAGVTTKSLESCTEAASQQVCRVPDQTAPPDPGGVNGNETGHTTFFTLPGSNATIDDDDDPPQKGDGSRCVFPEAWWTASIAFAIVLLFT</sequence>
<dbReference type="RefSeq" id="XP_016763457.1">
    <property type="nucleotide sequence ID" value="XM_016904176.1"/>
</dbReference>
<dbReference type="PRINTS" id="PR00737">
    <property type="entry name" value="GLHYDRLASE16"/>
</dbReference>
<evidence type="ECO:0000313" key="8">
    <source>
        <dbReference type="Proteomes" id="UP000016931"/>
    </source>
</evidence>
<dbReference type="GeneID" id="27901313"/>
<evidence type="ECO:0000256" key="1">
    <source>
        <dbReference type="ARBA" id="ARBA00022801"/>
    </source>
</evidence>
<feature type="active site" description="Nucleophile" evidence="3">
    <location>
        <position position="172"/>
    </location>
</feature>
<organism evidence="7 8">
    <name type="scientific">Sphaerulina musiva (strain SO2202)</name>
    <name type="common">Poplar stem canker fungus</name>
    <name type="synonym">Septoria musiva</name>
    <dbReference type="NCBI Taxonomy" id="692275"/>
    <lineage>
        <taxon>Eukaryota</taxon>
        <taxon>Fungi</taxon>
        <taxon>Dikarya</taxon>
        <taxon>Ascomycota</taxon>
        <taxon>Pezizomycotina</taxon>
        <taxon>Dothideomycetes</taxon>
        <taxon>Dothideomycetidae</taxon>
        <taxon>Mycosphaerellales</taxon>
        <taxon>Mycosphaerellaceae</taxon>
        <taxon>Sphaerulina</taxon>
    </lineage>
</organism>
<evidence type="ECO:0000313" key="7">
    <source>
        <dbReference type="EMBL" id="EMF15336.1"/>
    </source>
</evidence>
<feature type="domain" description="GH16" evidence="6">
    <location>
        <begin position="48"/>
        <end position="291"/>
    </location>
</feature>
<dbReference type="CDD" id="cd00413">
    <property type="entry name" value="Glyco_hydrolase_16"/>
    <property type="match status" value="1"/>
</dbReference>
<dbReference type="EMBL" id="KB456261">
    <property type="protein sequence ID" value="EMF15336.1"/>
    <property type="molecule type" value="Genomic_DNA"/>
</dbReference>
<dbReference type="OrthoDB" id="25131at2759"/>
<dbReference type="HOGENOM" id="CLU_040566_0_0_1"/>